<keyword evidence="2" id="KW-0560">Oxidoreductase</keyword>
<dbReference type="InterPro" id="IPR011032">
    <property type="entry name" value="GroES-like_sf"/>
</dbReference>
<dbReference type="EMBL" id="JBHRTR010000010">
    <property type="protein sequence ID" value="MFC3226328.1"/>
    <property type="molecule type" value="Genomic_DNA"/>
</dbReference>
<dbReference type="Pfam" id="PF00107">
    <property type="entry name" value="ADH_zinc_N"/>
    <property type="match status" value="1"/>
</dbReference>
<evidence type="ECO:0000313" key="5">
    <source>
        <dbReference type="Proteomes" id="UP001595528"/>
    </source>
</evidence>
<dbReference type="InterPro" id="IPR002364">
    <property type="entry name" value="Quin_OxRdtase/zeta-crystal_CS"/>
</dbReference>
<dbReference type="SUPFAM" id="SSF50129">
    <property type="entry name" value="GroES-like"/>
    <property type="match status" value="1"/>
</dbReference>
<dbReference type="InterPro" id="IPR020843">
    <property type="entry name" value="ER"/>
</dbReference>
<dbReference type="RefSeq" id="WP_379898244.1">
    <property type="nucleotide sequence ID" value="NZ_JBHRTR010000010.1"/>
</dbReference>
<evidence type="ECO:0000313" key="4">
    <source>
        <dbReference type="EMBL" id="MFC3226328.1"/>
    </source>
</evidence>
<sequence length="505" mass="53634">MVRILRSTIIDAPVDRVWGLLRDFNGHEDWHPAVAQSEIENGLLADQVGCVRRFRLRDADGGLGQVLREQLLALSDAERSFTYCILAAPFPLNDYVATVALKPVTDGEATLWCWECEFEPPADRAAELTELVADGIYQAGFDAVRGLLSGAGERRAGRLRVIEGGQADVAAPAYASGAMMEGRGIVLTAHGGPEQLRLQAVTAAPPGPGEVRIRQSRIGVNFIDVYCRTGYFDLLSPPGVPGMEAAGQVVDVGANVHHLLPGDRVGYAAPPVGAYADLRTMPAAHVVPLPDDIDDETAAAGLLKGITADFLLHRVHTVKPGDWVLVHAAAGGVGLLLCQWARALGAKVIGTVGSAEKARLARDHGCAWPIPYREQDFVAAVMEITQGRGVDVAYDAVGADTFRRSFEALATFGHLVSFGQASGDIGPVDVAGFAAKSARLSRPNYGHYVADPNDLRASVDRLFAAIRCGTLTVAPQHRYPLAEAAQAHADLEGRRTSGAIVLLAG</sequence>
<dbReference type="PANTHER" id="PTHR48106">
    <property type="entry name" value="QUINONE OXIDOREDUCTASE PIG3-RELATED"/>
    <property type="match status" value="1"/>
</dbReference>
<dbReference type="InterPro" id="IPR047618">
    <property type="entry name" value="QOR-like"/>
</dbReference>
<dbReference type="Gene3D" id="3.90.180.10">
    <property type="entry name" value="Medium-chain alcohol dehydrogenases, catalytic domain"/>
    <property type="match status" value="1"/>
</dbReference>
<name>A0ABV7KVB8_9PROT</name>
<keyword evidence="1" id="KW-0521">NADP</keyword>
<dbReference type="InterPro" id="IPR019587">
    <property type="entry name" value="Polyketide_cyclase/dehydratase"/>
</dbReference>
<dbReference type="InterPro" id="IPR036291">
    <property type="entry name" value="NAD(P)-bd_dom_sf"/>
</dbReference>
<dbReference type="InterPro" id="IPR013149">
    <property type="entry name" value="ADH-like_C"/>
</dbReference>
<dbReference type="PANTHER" id="PTHR48106:SF13">
    <property type="entry name" value="QUINONE OXIDOREDUCTASE-RELATED"/>
    <property type="match status" value="1"/>
</dbReference>
<protein>
    <submittedName>
        <fullName evidence="4">Zinc-binding dehydrogenase</fullName>
    </submittedName>
</protein>
<dbReference type="SUPFAM" id="SSF51735">
    <property type="entry name" value="NAD(P)-binding Rossmann-fold domains"/>
    <property type="match status" value="1"/>
</dbReference>
<dbReference type="PROSITE" id="PS01162">
    <property type="entry name" value="QOR_ZETA_CRYSTAL"/>
    <property type="match status" value="1"/>
</dbReference>
<dbReference type="Proteomes" id="UP001595528">
    <property type="component" value="Unassembled WGS sequence"/>
</dbReference>
<comment type="caution">
    <text evidence="4">The sequence shown here is derived from an EMBL/GenBank/DDBJ whole genome shotgun (WGS) entry which is preliminary data.</text>
</comment>
<dbReference type="SMART" id="SM00829">
    <property type="entry name" value="PKS_ER"/>
    <property type="match status" value="1"/>
</dbReference>
<gene>
    <name evidence="4" type="ORF">ACFOGJ_03760</name>
</gene>
<organism evidence="4 5">
    <name type="scientific">Marinibaculum pumilum</name>
    <dbReference type="NCBI Taxonomy" id="1766165"/>
    <lineage>
        <taxon>Bacteria</taxon>
        <taxon>Pseudomonadati</taxon>
        <taxon>Pseudomonadota</taxon>
        <taxon>Alphaproteobacteria</taxon>
        <taxon>Rhodospirillales</taxon>
        <taxon>Rhodospirillaceae</taxon>
        <taxon>Marinibaculum</taxon>
    </lineage>
</organism>
<dbReference type="CDD" id="cd05286">
    <property type="entry name" value="QOR2"/>
    <property type="match status" value="1"/>
</dbReference>
<dbReference type="Gene3D" id="3.40.50.720">
    <property type="entry name" value="NAD(P)-binding Rossmann-like Domain"/>
    <property type="match status" value="1"/>
</dbReference>
<dbReference type="InterPro" id="IPR013154">
    <property type="entry name" value="ADH-like_N"/>
</dbReference>
<dbReference type="InterPro" id="IPR023393">
    <property type="entry name" value="START-like_dom_sf"/>
</dbReference>
<keyword evidence="5" id="KW-1185">Reference proteome</keyword>
<reference evidence="5" key="1">
    <citation type="journal article" date="2019" name="Int. J. Syst. Evol. Microbiol.">
        <title>The Global Catalogue of Microorganisms (GCM) 10K type strain sequencing project: providing services to taxonomists for standard genome sequencing and annotation.</title>
        <authorList>
            <consortium name="The Broad Institute Genomics Platform"/>
            <consortium name="The Broad Institute Genome Sequencing Center for Infectious Disease"/>
            <person name="Wu L."/>
            <person name="Ma J."/>
        </authorList>
    </citation>
    <scope>NUCLEOTIDE SEQUENCE [LARGE SCALE GENOMIC DNA]</scope>
    <source>
        <strain evidence="5">KCTC 42964</strain>
    </source>
</reference>
<evidence type="ECO:0000256" key="2">
    <source>
        <dbReference type="ARBA" id="ARBA00023002"/>
    </source>
</evidence>
<dbReference type="CDD" id="cd07821">
    <property type="entry name" value="PYR_PYL_RCAR_like"/>
    <property type="match status" value="1"/>
</dbReference>
<evidence type="ECO:0000259" key="3">
    <source>
        <dbReference type="SMART" id="SM00829"/>
    </source>
</evidence>
<proteinExistence type="predicted"/>
<dbReference type="Gene3D" id="3.30.530.20">
    <property type="match status" value="1"/>
</dbReference>
<evidence type="ECO:0000256" key="1">
    <source>
        <dbReference type="ARBA" id="ARBA00022857"/>
    </source>
</evidence>
<dbReference type="Pfam" id="PF08240">
    <property type="entry name" value="ADH_N"/>
    <property type="match status" value="1"/>
</dbReference>
<dbReference type="SUPFAM" id="SSF55961">
    <property type="entry name" value="Bet v1-like"/>
    <property type="match status" value="1"/>
</dbReference>
<feature type="domain" description="Enoyl reductase (ER)" evidence="3">
    <location>
        <begin position="191"/>
        <end position="502"/>
    </location>
</feature>
<accession>A0ABV7KVB8</accession>
<dbReference type="Pfam" id="PF10604">
    <property type="entry name" value="Polyketide_cyc2"/>
    <property type="match status" value="1"/>
</dbReference>